<comment type="caution">
    <text evidence="2">The sequence shown here is derived from an EMBL/GenBank/DDBJ whole genome shotgun (WGS) entry which is preliminary data.</text>
</comment>
<evidence type="ECO:0000256" key="1">
    <source>
        <dbReference type="SAM" id="Phobius"/>
    </source>
</evidence>
<reference evidence="2 3" key="1">
    <citation type="journal article" date="2023" name="Mol. Phylogenet. Evol.">
        <title>Genome-scale phylogeny and comparative genomics of the fungal order Sordariales.</title>
        <authorList>
            <person name="Hensen N."/>
            <person name="Bonometti L."/>
            <person name="Westerberg I."/>
            <person name="Brannstrom I.O."/>
            <person name="Guillou S."/>
            <person name="Cros-Aarteil S."/>
            <person name="Calhoun S."/>
            <person name="Haridas S."/>
            <person name="Kuo A."/>
            <person name="Mondo S."/>
            <person name="Pangilinan J."/>
            <person name="Riley R."/>
            <person name="LaButti K."/>
            <person name="Andreopoulos B."/>
            <person name="Lipzen A."/>
            <person name="Chen C."/>
            <person name="Yan M."/>
            <person name="Daum C."/>
            <person name="Ng V."/>
            <person name="Clum A."/>
            <person name="Steindorff A."/>
            <person name="Ohm R.A."/>
            <person name="Martin F."/>
            <person name="Silar P."/>
            <person name="Natvig D.O."/>
            <person name="Lalanne C."/>
            <person name="Gautier V."/>
            <person name="Ament-Velasquez S.L."/>
            <person name="Kruys A."/>
            <person name="Hutchinson M.I."/>
            <person name="Powell A.J."/>
            <person name="Barry K."/>
            <person name="Miller A.N."/>
            <person name="Grigoriev I.V."/>
            <person name="Debuchy R."/>
            <person name="Gladieux P."/>
            <person name="Hiltunen Thoren M."/>
            <person name="Johannesson H."/>
        </authorList>
    </citation>
    <scope>NUCLEOTIDE SEQUENCE [LARGE SCALE GENOMIC DNA]</scope>
    <source>
        <strain evidence="2 3">FGSC 10403</strain>
    </source>
</reference>
<sequence length="157" mass="17774">MGVSGAILIGMGWDMGYQSVFLTFIFTFLFCLVLLFAVCHLFLCSLQSESRTQSTTELHHNYIAVGTVAYRIPSPHLLSISAELLLQENRYCCRHVEAGMIIVSWLAMFVSPQCRRVLRVRGACGRNAWTISTFGDEYRSITRMKVLRNLVQFVIVG</sequence>
<gene>
    <name evidence="2" type="ORF">B0T23DRAFT_30685</name>
</gene>
<protein>
    <submittedName>
        <fullName evidence="2">Uncharacterized protein</fullName>
    </submittedName>
</protein>
<accession>A0AAJ0IGG0</accession>
<dbReference type="GeneID" id="87872022"/>
<keyword evidence="1" id="KW-0472">Membrane</keyword>
<evidence type="ECO:0000313" key="3">
    <source>
        <dbReference type="Proteomes" id="UP001285908"/>
    </source>
</evidence>
<dbReference type="AlphaFoldDB" id="A0AAJ0IGG0"/>
<keyword evidence="3" id="KW-1185">Reference proteome</keyword>
<name>A0AAJ0IGG0_9PEZI</name>
<dbReference type="RefSeq" id="XP_062697598.1">
    <property type="nucleotide sequence ID" value="XM_062834400.1"/>
</dbReference>
<keyword evidence="1" id="KW-0812">Transmembrane</keyword>
<feature type="transmembrane region" description="Helical" evidence="1">
    <location>
        <begin position="20"/>
        <end position="43"/>
    </location>
</feature>
<proteinExistence type="predicted"/>
<keyword evidence="1" id="KW-1133">Transmembrane helix</keyword>
<organism evidence="2 3">
    <name type="scientific">Neurospora hispaniola</name>
    <dbReference type="NCBI Taxonomy" id="588809"/>
    <lineage>
        <taxon>Eukaryota</taxon>
        <taxon>Fungi</taxon>
        <taxon>Dikarya</taxon>
        <taxon>Ascomycota</taxon>
        <taxon>Pezizomycotina</taxon>
        <taxon>Sordariomycetes</taxon>
        <taxon>Sordariomycetidae</taxon>
        <taxon>Sordariales</taxon>
        <taxon>Sordariaceae</taxon>
        <taxon>Neurospora</taxon>
    </lineage>
</organism>
<dbReference type="Proteomes" id="UP001285908">
    <property type="component" value="Unassembled WGS sequence"/>
</dbReference>
<dbReference type="EMBL" id="JAULSX010000001">
    <property type="protein sequence ID" value="KAK3499965.1"/>
    <property type="molecule type" value="Genomic_DNA"/>
</dbReference>
<evidence type="ECO:0000313" key="2">
    <source>
        <dbReference type="EMBL" id="KAK3499965.1"/>
    </source>
</evidence>